<evidence type="ECO:0000313" key="12">
    <source>
        <dbReference type="EMBL" id="SPO34987.1"/>
    </source>
</evidence>
<proteinExistence type="inferred from homology"/>
<dbReference type="InterPro" id="IPR029062">
    <property type="entry name" value="Class_I_gatase-like"/>
</dbReference>
<dbReference type="GO" id="GO:0046872">
    <property type="term" value="F:metal ion binding"/>
    <property type="evidence" value="ECO:0007669"/>
    <property type="project" value="UniProtKB-KW"/>
</dbReference>
<dbReference type="SUPFAM" id="SSF51011">
    <property type="entry name" value="Glycosyl hydrolase domain"/>
    <property type="match status" value="1"/>
</dbReference>
<comment type="catalytic activity">
    <reaction evidence="1">
        <text>Hydrolysis of terminal non-reducing beta-D-galactose residues in beta-D-galactosides.</text>
        <dbReference type="EC" id="3.2.1.23"/>
    </reaction>
</comment>
<evidence type="ECO:0000256" key="8">
    <source>
        <dbReference type="SAM" id="SignalP"/>
    </source>
</evidence>
<dbReference type="Gene3D" id="3.40.50.880">
    <property type="match status" value="1"/>
</dbReference>
<evidence type="ECO:0000256" key="4">
    <source>
        <dbReference type="ARBA" id="ARBA00022723"/>
    </source>
</evidence>
<accession>A0A5C3EU34</accession>
<dbReference type="Gene3D" id="3.20.20.80">
    <property type="entry name" value="Glycosidases"/>
    <property type="match status" value="1"/>
</dbReference>
<dbReference type="InterPro" id="IPR013739">
    <property type="entry name" value="Beta_galactosidase_C"/>
</dbReference>
<evidence type="ECO:0000259" key="11">
    <source>
        <dbReference type="Pfam" id="PF08533"/>
    </source>
</evidence>
<keyword evidence="5" id="KW-0378">Hydrolase</keyword>
<feature type="domain" description="Beta-galactosidase C-terminal" evidence="11">
    <location>
        <begin position="740"/>
        <end position="788"/>
    </location>
</feature>
<dbReference type="GO" id="GO:0006012">
    <property type="term" value="P:galactose metabolic process"/>
    <property type="evidence" value="ECO:0007669"/>
    <property type="project" value="InterPro"/>
</dbReference>
<dbReference type="InterPro" id="IPR003476">
    <property type="entry name" value="Glyco_hydro_42"/>
</dbReference>
<dbReference type="SUPFAM" id="SSF52317">
    <property type="entry name" value="Class I glutamine amidotransferase-like"/>
    <property type="match status" value="1"/>
</dbReference>
<dbReference type="Pfam" id="PF08532">
    <property type="entry name" value="Glyco_hydro_42M"/>
    <property type="match status" value="1"/>
</dbReference>
<dbReference type="InterPro" id="IPR013738">
    <property type="entry name" value="Beta_galactosidase_Trimer"/>
</dbReference>
<keyword evidence="13" id="KW-1185">Reference proteome</keyword>
<dbReference type="OrthoDB" id="1657402at2759"/>
<comment type="similarity">
    <text evidence="2">Belongs to the glycosyl hydrolase 42 family.</text>
</comment>
<dbReference type="InterPro" id="IPR013529">
    <property type="entry name" value="Glyco_hydro_42_N"/>
</dbReference>
<dbReference type="SUPFAM" id="SSF51445">
    <property type="entry name" value="(Trans)glycosidases"/>
    <property type="match status" value="1"/>
</dbReference>
<dbReference type="EC" id="3.2.1.23" evidence="3"/>
<feature type="domain" description="Glycoside hydrolase family 42 N-terminal" evidence="9">
    <location>
        <begin position="77"/>
        <end position="465"/>
    </location>
</feature>
<evidence type="ECO:0000259" key="9">
    <source>
        <dbReference type="Pfam" id="PF02449"/>
    </source>
</evidence>
<evidence type="ECO:0000256" key="5">
    <source>
        <dbReference type="ARBA" id="ARBA00022801"/>
    </source>
</evidence>
<dbReference type="PANTHER" id="PTHR36447">
    <property type="entry name" value="BETA-GALACTOSIDASE GANA"/>
    <property type="match status" value="1"/>
</dbReference>
<dbReference type="Gene3D" id="2.60.40.1180">
    <property type="entry name" value="Golgi alpha-mannosidase II"/>
    <property type="match status" value="1"/>
</dbReference>
<dbReference type="Proteomes" id="UP000323386">
    <property type="component" value="Unassembled WGS sequence"/>
</dbReference>
<dbReference type="Pfam" id="PF08533">
    <property type="entry name" value="Glyco_hydro_42C"/>
    <property type="match status" value="1"/>
</dbReference>
<sequence length="790" mass="88992">MLLQGKWQQLAALVAVLPSLVQALPSSLGFDNQLDSASLFEREVIVPDTDPTTEITFTGSKSPEKRRWPQGFHFATDYYPNQWPEFLWESDAERMANASLSYVRINEFDWAILEPEEGKYDFSTLDRSIEVLGSKGLKVILGTPTATPPIWAVRNYDILGADTQGRERRFGSRRHYSFSAPDYRMLSKRITTALAKRYGNNEHVVGWQLDNEFGCHGTTRTYDKHAEKRFQGWLQDKYNHNITLFNQRQGRVFWSQDYQSFDQIKVPLLEVTESTPAHRLDFYDFSSDMVIEFAKEQTDIIRQHSDRFITTNFMGYYNDFDHYKFAKSIGMDLATWDSYPLGNTEQFSWISDDDKLRYGRTGMPDSQSLMHNLYRGISGAAYNKTAGPWGIMEQQPGPVNWAPFNPSPRDGMPRMWAHEILAHSGTMVNYFRWREVPYAQEQMHAAFNLRNNEPDVLFFEQQKIVNEDLPALQKSGLTEGEAKEGGSNKSQAPVFAEEPQADVALVWDYKAQWLLEVEPQSGTWDTNSNTFTNPSMYYNSLVYNWYSALRRLGLSVDVIGPYTKLDGYKMVAVPTMPIVHDEFDKSFSKFNGTAVFGPRSASKVATLDIPDGLIPAAGAVREALPMVVTRVETTKPGFGDMISYAGEQYNISGWSEWIQCSRGSRQASVAADQGAAYHGYRDGKPITCAHDDGKKTTHYIGAYTPVEFLISYFADAAKSLGLKTLLGTEVAKDAELGKDLRLVRSGKALWALNYGPEAVELPATPEGAELVLGGADGKVAPADVAVWKLP</sequence>
<dbReference type="InterPro" id="IPR017853">
    <property type="entry name" value="GH"/>
</dbReference>
<evidence type="ECO:0000256" key="3">
    <source>
        <dbReference type="ARBA" id="ARBA00012756"/>
    </source>
</evidence>
<keyword evidence="4" id="KW-0479">Metal-binding</keyword>
<dbReference type="AlphaFoldDB" id="A0A5C3EU34"/>
<protein>
    <recommendedName>
        <fullName evidence="3">beta-galactosidase</fullName>
        <ecNumber evidence="3">3.2.1.23</ecNumber>
    </recommendedName>
</protein>
<feature type="signal peptide" evidence="8">
    <location>
        <begin position="1"/>
        <end position="23"/>
    </location>
</feature>
<evidence type="ECO:0000256" key="1">
    <source>
        <dbReference type="ARBA" id="ARBA00001412"/>
    </source>
</evidence>
<dbReference type="Pfam" id="PF02449">
    <property type="entry name" value="Glyco_hydro_42"/>
    <property type="match status" value="1"/>
</dbReference>
<dbReference type="InterPro" id="IPR013780">
    <property type="entry name" value="Glyco_hydro_b"/>
</dbReference>
<evidence type="ECO:0000259" key="10">
    <source>
        <dbReference type="Pfam" id="PF08532"/>
    </source>
</evidence>
<reference evidence="12 13" key="1">
    <citation type="submission" date="2018-03" db="EMBL/GenBank/DDBJ databases">
        <authorList>
            <person name="Guldener U."/>
        </authorList>
    </citation>
    <scope>NUCLEOTIDE SEQUENCE [LARGE SCALE GENOMIC DNA]</scope>
    <source>
        <strain evidence="12 13">DAOM196992</strain>
    </source>
</reference>
<evidence type="ECO:0000313" key="13">
    <source>
        <dbReference type="Proteomes" id="UP000323386"/>
    </source>
</evidence>
<feature type="chain" id="PRO_5022960955" description="beta-galactosidase" evidence="8">
    <location>
        <begin position="24"/>
        <end position="790"/>
    </location>
</feature>
<dbReference type="CDD" id="cd03143">
    <property type="entry name" value="A4_beta-galactosidase_middle_domain"/>
    <property type="match status" value="1"/>
</dbReference>
<feature type="domain" description="Beta-galactosidase trimerisation" evidence="10">
    <location>
        <begin position="501"/>
        <end position="722"/>
    </location>
</feature>
<evidence type="ECO:0000256" key="7">
    <source>
        <dbReference type="ARBA" id="ARBA00023295"/>
    </source>
</evidence>
<dbReference type="PANTHER" id="PTHR36447:SF2">
    <property type="entry name" value="BETA-GALACTOSIDASE YESZ"/>
    <property type="match status" value="1"/>
</dbReference>
<dbReference type="GO" id="GO:0004565">
    <property type="term" value="F:beta-galactosidase activity"/>
    <property type="evidence" value="ECO:0007669"/>
    <property type="project" value="UniProtKB-EC"/>
</dbReference>
<organism evidence="12 13">
    <name type="scientific">Pseudozyma flocculosa</name>
    <dbReference type="NCBI Taxonomy" id="84751"/>
    <lineage>
        <taxon>Eukaryota</taxon>
        <taxon>Fungi</taxon>
        <taxon>Dikarya</taxon>
        <taxon>Basidiomycota</taxon>
        <taxon>Ustilaginomycotina</taxon>
        <taxon>Ustilaginomycetes</taxon>
        <taxon>Ustilaginales</taxon>
        <taxon>Ustilaginaceae</taxon>
        <taxon>Pseudozyma</taxon>
    </lineage>
</organism>
<evidence type="ECO:0000256" key="6">
    <source>
        <dbReference type="ARBA" id="ARBA00022833"/>
    </source>
</evidence>
<dbReference type="EMBL" id="OOIP01000001">
    <property type="protein sequence ID" value="SPO34987.1"/>
    <property type="molecule type" value="Genomic_DNA"/>
</dbReference>
<gene>
    <name evidence="12" type="ORF">PSFLO_00458</name>
</gene>
<name>A0A5C3EU34_9BASI</name>
<keyword evidence="8" id="KW-0732">Signal</keyword>
<dbReference type="GO" id="GO:0009341">
    <property type="term" value="C:beta-galactosidase complex"/>
    <property type="evidence" value="ECO:0007669"/>
    <property type="project" value="InterPro"/>
</dbReference>
<keyword evidence="6" id="KW-0862">Zinc</keyword>
<evidence type="ECO:0000256" key="2">
    <source>
        <dbReference type="ARBA" id="ARBA00005940"/>
    </source>
</evidence>
<keyword evidence="7" id="KW-0326">Glycosidase</keyword>